<dbReference type="Gene3D" id="2.130.10.10">
    <property type="entry name" value="YVTN repeat-like/Quinoprotein amine dehydrogenase"/>
    <property type="match status" value="2"/>
</dbReference>
<evidence type="ECO:0000313" key="3">
    <source>
        <dbReference type="Proteomes" id="UP000598971"/>
    </source>
</evidence>
<protein>
    <recommendedName>
        <fullName evidence="1">PKD domain-containing protein</fullName>
    </recommendedName>
</protein>
<evidence type="ECO:0000313" key="2">
    <source>
        <dbReference type="EMBL" id="NNV54021.1"/>
    </source>
</evidence>
<name>A0A8J8JVB2_9BACT</name>
<dbReference type="CDD" id="cd00146">
    <property type="entry name" value="PKD"/>
    <property type="match status" value="1"/>
</dbReference>
<evidence type="ECO:0000259" key="1">
    <source>
        <dbReference type="PROSITE" id="PS50093"/>
    </source>
</evidence>
<reference evidence="2" key="1">
    <citation type="submission" date="2019-10" db="EMBL/GenBank/DDBJ databases">
        <title>Draft genome sequence of Panacibacter sp. KCS-6.</title>
        <authorList>
            <person name="Yim K.J."/>
        </authorList>
    </citation>
    <scope>NUCLEOTIDE SEQUENCE</scope>
    <source>
        <strain evidence="2">KCS-6</strain>
    </source>
</reference>
<dbReference type="RefSeq" id="WP_171605938.1">
    <property type="nucleotide sequence ID" value="NZ_WHPF01000001.1"/>
</dbReference>
<dbReference type="SUPFAM" id="SSF110296">
    <property type="entry name" value="Oligoxyloglucan reducing end-specific cellobiohydrolase"/>
    <property type="match status" value="2"/>
</dbReference>
<sequence length="1249" mass="134585">MRKISALSNYTVLGFLMLLICIGNVACDSAAEKERELAMKKRGITEEEENNGKYDKAAALKDMFKQWDDMQRDPVTGTVPVERLTAAYQRTKQLLNRSAISSFTNGVAGVSWVNRGPNNVGGRTRAIMISPLDATGNTGFAGGVGGGLWKSTNLKSATPTWSAINDFLPNLAITYITYSPANTSIFYAATGEGFGNADAARGLGILKSTDGGTTWSFLSATNNSNYYFVNKVLVNSNGDLYAATSQGLFRSQNAGASFTQVIAGNVSDVEIASNGVIYAGKQGSNSSLFRSTNGDAGSWTDLILAKIGLDSNTNKTQRVEAAVSPSDPNTVYAMLYQDTTSYTQGGSSYTSKVAIYSSTDGGASFTRGSSPNDEDTGIPDPDFTRSQGWYDLILAVDPDRSNVIYAGGIDIFKSDNYGQSWVQLTHWYGGFSKQYAHADQHGMTFEGKKSDIMYFTNDGGIFQTTNAKDDMPSIKAINTNYIVTQFYACDYNPTKGSNYFLAGAQDNGTQQFTTAGVGATQAATGGDGAYCNIDKVDPTYQFTQYVYNNYYRSTDGGASFNTVSSGGLANTGRFINPSDYDGTTKTLFAATNTGKYLRWVNATTSSTFQSVSVTAITSTISAVTVSKAVAGKVYFGLGNGKIISVNKAATVTGTAPSKNLGTPVSNGYVNAIWENPTDSTNLIAIYSNYGVTNIWETKNAGAATPTWTAKDGDLADMPVYCVLPDPTNPANNVLIGTELGVYSTSNFQDANPNWVPTSANMAYTRITQLKLRSSDSLVLASTHGRGLFTSDVFMSAAANFTASKIVTYVNKPVSFSDASTKASSWQWDYSNDGSYESTAQNPTTSFSTAGVYTVRLRINGSAALEKTITVTVLPNKATPYALADGGDFDSNPNDFAADNIGTSAFSRGNSVQAGKNGTHSGSFAWVIDINSAQYTPNSTAYLYSPNYNCTAPGTYTVNLYAKYKIENTWDGFRVEYSTDKGDTWLPLGTTVQTNWYDYDNPLTDRPFPVGEAYFSNVNKTSYTLCTYSTSDFAGNENVAFRVVFQSDPASVDAGLAVDDFSLDGPPNALPVNLISFTAFNSGDKNTLQWKSGSEINSNRYELERSFDGRNFEKFASVASKNNPTGATYTYSDNIALVKINTFYYRIKMVDNDGSFKYSQVINLKLSGRVERISVLGNITNGPVKILVPASMLVKPIQANIISNSGAVVKRTIVNNMSSIIDIRSLAAGSYYMNFIQDGKLIQTEKIIKQ</sequence>
<gene>
    <name evidence="2" type="ORF">GD597_01030</name>
</gene>
<dbReference type="SUPFAM" id="SSF49299">
    <property type="entry name" value="PKD domain"/>
    <property type="match status" value="1"/>
</dbReference>
<dbReference type="Proteomes" id="UP000598971">
    <property type="component" value="Unassembled WGS sequence"/>
</dbReference>
<dbReference type="PROSITE" id="PS50093">
    <property type="entry name" value="PKD"/>
    <property type="match status" value="1"/>
</dbReference>
<proteinExistence type="predicted"/>
<accession>A0A8J8JVB2</accession>
<comment type="caution">
    <text evidence="2">The sequence shown here is derived from an EMBL/GenBank/DDBJ whole genome shotgun (WGS) entry which is preliminary data.</text>
</comment>
<dbReference type="InterPro" id="IPR013783">
    <property type="entry name" value="Ig-like_fold"/>
</dbReference>
<dbReference type="InterPro" id="IPR000601">
    <property type="entry name" value="PKD_dom"/>
</dbReference>
<keyword evidence="3" id="KW-1185">Reference proteome</keyword>
<organism evidence="2 3">
    <name type="scientific">Limnovirga soli</name>
    <dbReference type="NCBI Taxonomy" id="2656915"/>
    <lineage>
        <taxon>Bacteria</taxon>
        <taxon>Pseudomonadati</taxon>
        <taxon>Bacteroidota</taxon>
        <taxon>Chitinophagia</taxon>
        <taxon>Chitinophagales</taxon>
        <taxon>Chitinophagaceae</taxon>
        <taxon>Limnovirga</taxon>
    </lineage>
</organism>
<dbReference type="AlphaFoldDB" id="A0A8J8JVB2"/>
<dbReference type="EMBL" id="WHPF01000001">
    <property type="protein sequence ID" value="NNV54021.1"/>
    <property type="molecule type" value="Genomic_DNA"/>
</dbReference>
<dbReference type="SMART" id="SM00089">
    <property type="entry name" value="PKD"/>
    <property type="match status" value="1"/>
</dbReference>
<dbReference type="Gene3D" id="2.60.40.10">
    <property type="entry name" value="Immunoglobulins"/>
    <property type="match status" value="1"/>
</dbReference>
<dbReference type="InterPro" id="IPR035986">
    <property type="entry name" value="PKD_dom_sf"/>
</dbReference>
<feature type="domain" description="PKD" evidence="1">
    <location>
        <begin position="824"/>
        <end position="872"/>
    </location>
</feature>
<dbReference type="Gene3D" id="2.60.120.260">
    <property type="entry name" value="Galactose-binding domain-like"/>
    <property type="match status" value="1"/>
</dbReference>
<dbReference type="Pfam" id="PF18911">
    <property type="entry name" value="PKD_4"/>
    <property type="match status" value="1"/>
</dbReference>
<dbReference type="InterPro" id="IPR022409">
    <property type="entry name" value="PKD/Chitinase_dom"/>
</dbReference>
<dbReference type="InterPro" id="IPR015943">
    <property type="entry name" value="WD40/YVTN_repeat-like_dom_sf"/>
</dbReference>